<evidence type="ECO:0000313" key="1">
    <source>
        <dbReference type="EMBL" id="PAK21035.1"/>
    </source>
</evidence>
<dbReference type="OrthoDB" id="9965419at2"/>
<organism evidence="1 2">
    <name type="scientific">Mycoplasmopsis agassizii</name>
    <dbReference type="NCBI Taxonomy" id="33922"/>
    <lineage>
        <taxon>Bacteria</taxon>
        <taxon>Bacillati</taxon>
        <taxon>Mycoplasmatota</taxon>
        <taxon>Mycoplasmoidales</taxon>
        <taxon>Metamycoplasmataceae</taxon>
        <taxon>Mycoplasmopsis</taxon>
    </lineage>
</organism>
<proteinExistence type="predicted"/>
<evidence type="ECO:0000313" key="2">
    <source>
        <dbReference type="Proteomes" id="UP000216943"/>
    </source>
</evidence>
<comment type="caution">
    <text evidence="1">The sequence shown here is derived from an EMBL/GenBank/DDBJ whole genome shotgun (WGS) entry which is preliminary data.</text>
</comment>
<reference evidence="2" key="1">
    <citation type="submission" date="2017-08" db="EMBL/GenBank/DDBJ databases">
        <authorList>
            <person name="Alvarez-Ponce D."/>
            <person name="Weitzman C.L."/>
            <person name="Tillett R.L."/>
            <person name="Sandmeier F.C."/>
            <person name="Tracy C.R."/>
        </authorList>
    </citation>
    <scope>NUCLEOTIDE SEQUENCE [LARGE SCALE GENOMIC DNA]</scope>
    <source>
        <strain evidence="2">723</strain>
    </source>
</reference>
<name>A0A269TJW1_9BACT</name>
<dbReference type="RefSeq" id="WP_095335095.1">
    <property type="nucleotide sequence ID" value="NZ_NQNY01000015.1"/>
</dbReference>
<gene>
    <name evidence="1" type="ORF">CJJ23_04175</name>
</gene>
<dbReference type="AlphaFoldDB" id="A0A269TJW1"/>
<protein>
    <submittedName>
        <fullName evidence="1">Uncharacterized protein</fullName>
    </submittedName>
</protein>
<sequence length="135" mass="14315">MKKLTIVKSLVLTGGVVAVGAAIAVIAIKVTERNFDTNAFFKQIEDGIRAKVNTQIDGKGSDLYTSNDTSDQLKTKLGIVDIKASNPDYTFTVSVATSSDTSVFFIVNILKNGVIESPHDIIITFKGGTTAATTS</sequence>
<accession>A0A269TJW1</accession>
<dbReference type="EMBL" id="NQNY01000015">
    <property type="protein sequence ID" value="PAK21035.1"/>
    <property type="molecule type" value="Genomic_DNA"/>
</dbReference>
<dbReference type="Proteomes" id="UP000216943">
    <property type="component" value="Unassembled WGS sequence"/>
</dbReference>